<feature type="domain" description="Cyclin-like" evidence="6">
    <location>
        <begin position="403"/>
        <end position="484"/>
    </location>
</feature>
<dbReference type="InterPro" id="IPR013763">
    <property type="entry name" value="Cyclin-like_dom"/>
</dbReference>
<dbReference type="InterPro" id="IPR006671">
    <property type="entry name" value="Cyclin_N"/>
</dbReference>
<dbReference type="FunFam" id="1.10.472.10:FF:000001">
    <property type="entry name" value="G2/mitotic-specific cyclin"/>
    <property type="match status" value="1"/>
</dbReference>
<sequence>MAPITRQTRRLARRADENAPPSLATNASTRAAARSTTTLAPALPIKASTNSSLPVLKRHHSSSTATAGTTGASGVSGKVDAAAKKRSALGEVQPSGKNGEKDKLKAGVAGVKERKPLLSKDAQPQRKTRSSAAPVEVKQSLKDEKPLQKRKNAGNIRPTVSRAGSTTSTSTIDTKPPLKERRSNFREESQVEPIRKKRKTSSPALVDDWNVDELADEGLYDEDGKEVLLSSGQKGTALQSPKRARAKDEGWNDLDAEDEGDPTMVSEYVVDAFNYMMKLEKLTMPDPTYMDRQAELKWEMRAVLMSWLIEVHQKFRLLPETLFIAINLVDRFLSLRVVSMTRLQLVGLTGMFIAAKYEEVICPSVTHFLQMADGGYELEDMLKAERYMLSTLEFDLSYPNPLHFLRRVSKADGYDIQSRTLGKYLVEISVVEPRLLPYPPSLLAAAGMYLARMVLERGEWTPNLVHYSGYSVEELLECAQIMFDYVVSPDLDTNSAFHRKYASKKHLKASIFVRNWAVERFPDSANGTSDIQGQELRIEYEDGLPVTP</sequence>
<dbReference type="Gene3D" id="1.10.472.10">
    <property type="entry name" value="Cyclin-like"/>
    <property type="match status" value="2"/>
</dbReference>
<feature type="compositionally biased region" description="Basic and acidic residues" evidence="5">
    <location>
        <begin position="176"/>
        <end position="189"/>
    </location>
</feature>
<accession>A0A1Y2B876</accession>
<evidence type="ECO:0000259" key="7">
    <source>
        <dbReference type="SMART" id="SM01332"/>
    </source>
</evidence>
<comment type="similarity">
    <text evidence="4">Belongs to the cyclin family.</text>
</comment>
<feature type="region of interest" description="Disordered" evidence="5">
    <location>
        <begin position="1"/>
        <end position="203"/>
    </location>
</feature>
<dbReference type="EMBL" id="MCFC01000017">
    <property type="protein sequence ID" value="ORY31013.1"/>
    <property type="molecule type" value="Genomic_DNA"/>
</dbReference>
<dbReference type="AlphaFoldDB" id="A0A1Y2B876"/>
<feature type="compositionally biased region" description="Basic and acidic residues" evidence="5">
    <location>
        <begin position="98"/>
        <end position="118"/>
    </location>
</feature>
<keyword evidence="3" id="KW-0131">Cell cycle</keyword>
<dbReference type="InterPro" id="IPR036915">
    <property type="entry name" value="Cyclin-like_sf"/>
</dbReference>
<evidence type="ECO:0000256" key="4">
    <source>
        <dbReference type="RuleBase" id="RU000383"/>
    </source>
</evidence>
<dbReference type="InterPro" id="IPR046965">
    <property type="entry name" value="Cyclin_A/B-like"/>
</dbReference>
<dbReference type="GO" id="GO:0016538">
    <property type="term" value="F:cyclin-dependent protein serine/threonine kinase regulator activity"/>
    <property type="evidence" value="ECO:0007669"/>
    <property type="project" value="InterPro"/>
</dbReference>
<proteinExistence type="inferred from homology"/>
<feature type="compositionally biased region" description="Low complexity" evidence="5">
    <location>
        <begin position="22"/>
        <end position="44"/>
    </location>
</feature>
<evidence type="ECO:0000256" key="1">
    <source>
        <dbReference type="ARBA" id="ARBA00022618"/>
    </source>
</evidence>
<evidence type="ECO:0000256" key="5">
    <source>
        <dbReference type="SAM" id="MobiDB-lite"/>
    </source>
</evidence>
<reference evidence="8 9" key="1">
    <citation type="submission" date="2016-07" db="EMBL/GenBank/DDBJ databases">
        <title>Pervasive Adenine N6-methylation of Active Genes in Fungi.</title>
        <authorList>
            <consortium name="DOE Joint Genome Institute"/>
            <person name="Mondo S.J."/>
            <person name="Dannebaum R.O."/>
            <person name="Kuo R.C."/>
            <person name="Labutti K."/>
            <person name="Haridas S."/>
            <person name="Kuo A."/>
            <person name="Salamov A."/>
            <person name="Ahrendt S.R."/>
            <person name="Lipzen A."/>
            <person name="Sullivan W."/>
            <person name="Andreopoulos W.B."/>
            <person name="Clum A."/>
            <person name="Lindquist E."/>
            <person name="Daum C."/>
            <person name="Ramamoorthy G.K."/>
            <person name="Gryganskyi A."/>
            <person name="Culley D."/>
            <person name="Magnuson J.K."/>
            <person name="James T.Y."/>
            <person name="O'Malley M.A."/>
            <person name="Stajich J.E."/>
            <person name="Spatafora J.W."/>
            <person name="Visel A."/>
            <person name="Grigoriev I.V."/>
        </authorList>
    </citation>
    <scope>NUCLEOTIDE SEQUENCE [LARGE SCALE GENOMIC DNA]</scope>
    <source>
        <strain evidence="8 9">68-887.2</strain>
    </source>
</reference>
<feature type="domain" description="Cyclin-like" evidence="6">
    <location>
        <begin position="306"/>
        <end position="390"/>
    </location>
</feature>
<gene>
    <name evidence="8" type="ORF">BCR39DRAFT_466154</name>
</gene>
<dbReference type="Pfam" id="PF02984">
    <property type="entry name" value="Cyclin_C"/>
    <property type="match status" value="1"/>
</dbReference>
<protein>
    <submittedName>
        <fullName evidence="8">Cyclin-like protein</fullName>
    </submittedName>
</protein>
<evidence type="ECO:0000313" key="9">
    <source>
        <dbReference type="Proteomes" id="UP000193986"/>
    </source>
</evidence>
<dbReference type="PIRSF" id="PIRSF001771">
    <property type="entry name" value="Cyclin_A_B_D_E"/>
    <property type="match status" value="1"/>
</dbReference>
<comment type="caution">
    <text evidence="8">The sequence shown here is derived from an EMBL/GenBank/DDBJ whole genome shotgun (WGS) entry which is preliminary data.</text>
</comment>
<dbReference type="SMART" id="SM00385">
    <property type="entry name" value="CYCLIN"/>
    <property type="match status" value="2"/>
</dbReference>
<evidence type="ECO:0000256" key="3">
    <source>
        <dbReference type="ARBA" id="ARBA00023306"/>
    </source>
</evidence>
<evidence type="ECO:0000259" key="6">
    <source>
        <dbReference type="SMART" id="SM00385"/>
    </source>
</evidence>
<feature type="compositionally biased region" description="Polar residues" evidence="5">
    <location>
        <begin position="230"/>
        <end position="239"/>
    </location>
</feature>
<feature type="region of interest" description="Disordered" evidence="5">
    <location>
        <begin position="230"/>
        <end position="258"/>
    </location>
</feature>
<keyword evidence="1" id="KW-0132">Cell division</keyword>
<dbReference type="FunCoup" id="A0A1Y2B876">
    <property type="interactions" value="618"/>
</dbReference>
<feature type="compositionally biased region" description="Polar residues" evidence="5">
    <location>
        <begin position="162"/>
        <end position="173"/>
    </location>
</feature>
<keyword evidence="2 4" id="KW-0195">Cyclin</keyword>
<dbReference type="SUPFAM" id="SSF47954">
    <property type="entry name" value="Cyclin-like"/>
    <property type="match status" value="2"/>
</dbReference>
<dbReference type="CDD" id="cd20512">
    <property type="entry name" value="CYCLIN_CLBs_yeast_rpt2"/>
    <property type="match status" value="1"/>
</dbReference>
<dbReference type="InterPro" id="IPR004367">
    <property type="entry name" value="Cyclin_C-dom"/>
</dbReference>
<dbReference type="Pfam" id="PF00134">
    <property type="entry name" value="Cyclin_N"/>
    <property type="match status" value="1"/>
</dbReference>
<evidence type="ECO:0000256" key="2">
    <source>
        <dbReference type="ARBA" id="ARBA00023127"/>
    </source>
</evidence>
<dbReference type="PANTHER" id="PTHR10177">
    <property type="entry name" value="CYCLINS"/>
    <property type="match status" value="1"/>
</dbReference>
<feature type="domain" description="Cyclin C-terminal" evidence="7">
    <location>
        <begin position="399"/>
        <end position="515"/>
    </location>
</feature>
<dbReference type="CDD" id="cd20568">
    <property type="entry name" value="CYCLIN_CLBs_yeast_rpt1"/>
    <property type="match status" value="1"/>
</dbReference>
<dbReference type="InParanoid" id="A0A1Y2B876"/>
<feature type="compositionally biased region" description="Low complexity" evidence="5">
    <location>
        <begin position="62"/>
        <end position="77"/>
    </location>
</feature>
<name>A0A1Y2B876_9TREE</name>
<dbReference type="SMART" id="SM01332">
    <property type="entry name" value="Cyclin_C"/>
    <property type="match status" value="1"/>
</dbReference>
<organism evidence="8 9">
    <name type="scientific">Naematelia encephala</name>
    <dbReference type="NCBI Taxonomy" id="71784"/>
    <lineage>
        <taxon>Eukaryota</taxon>
        <taxon>Fungi</taxon>
        <taxon>Dikarya</taxon>
        <taxon>Basidiomycota</taxon>
        <taxon>Agaricomycotina</taxon>
        <taxon>Tremellomycetes</taxon>
        <taxon>Tremellales</taxon>
        <taxon>Naemateliaceae</taxon>
        <taxon>Naematelia</taxon>
    </lineage>
</organism>
<evidence type="ECO:0000313" key="8">
    <source>
        <dbReference type="EMBL" id="ORY31013.1"/>
    </source>
</evidence>
<dbReference type="GO" id="GO:0044772">
    <property type="term" value="P:mitotic cell cycle phase transition"/>
    <property type="evidence" value="ECO:0007669"/>
    <property type="project" value="InterPro"/>
</dbReference>
<dbReference type="OrthoDB" id="5590282at2759"/>
<keyword evidence="9" id="KW-1185">Reference proteome</keyword>
<dbReference type="PROSITE" id="PS00292">
    <property type="entry name" value="CYCLINS"/>
    <property type="match status" value="1"/>
</dbReference>
<dbReference type="InterPro" id="IPR039361">
    <property type="entry name" value="Cyclin"/>
</dbReference>
<dbReference type="Proteomes" id="UP000193986">
    <property type="component" value="Unassembled WGS sequence"/>
</dbReference>
<dbReference type="InterPro" id="IPR048258">
    <property type="entry name" value="Cyclins_cyclin-box"/>
</dbReference>
<dbReference type="GO" id="GO:0051301">
    <property type="term" value="P:cell division"/>
    <property type="evidence" value="ECO:0007669"/>
    <property type="project" value="UniProtKB-KW"/>
</dbReference>
<dbReference type="STRING" id="71784.A0A1Y2B876"/>